<evidence type="ECO:0000256" key="2">
    <source>
        <dbReference type="ARBA" id="ARBA00022525"/>
    </source>
</evidence>
<dbReference type="GO" id="GO:0005576">
    <property type="term" value="C:extracellular region"/>
    <property type="evidence" value="ECO:0007669"/>
    <property type="project" value="UniProtKB-SubCell"/>
</dbReference>
<dbReference type="Gene3D" id="2.150.10.10">
    <property type="entry name" value="Serralysin-like metalloprotease, C-terminal"/>
    <property type="match status" value="6"/>
</dbReference>
<organism evidence="3 4">
    <name type="scientific">Ensifer canadensis</name>
    <dbReference type="NCBI Taxonomy" id="555315"/>
    <lineage>
        <taxon>Bacteria</taxon>
        <taxon>Pseudomonadati</taxon>
        <taxon>Pseudomonadota</taxon>
        <taxon>Alphaproteobacteria</taxon>
        <taxon>Hyphomicrobiales</taxon>
        <taxon>Rhizobiaceae</taxon>
        <taxon>Sinorhizobium/Ensifer group</taxon>
        <taxon>Ensifer</taxon>
    </lineage>
</organism>
<dbReference type="Proteomes" id="UP000744980">
    <property type="component" value="Unassembled WGS sequence"/>
</dbReference>
<comment type="subcellular location">
    <subcellularLocation>
        <location evidence="1">Secreted</location>
    </subcellularLocation>
</comment>
<name>A0AAW4FRY7_9HYPH</name>
<keyword evidence="4" id="KW-1185">Reference proteome</keyword>
<dbReference type="SUPFAM" id="SSF51120">
    <property type="entry name" value="beta-Roll"/>
    <property type="match status" value="5"/>
</dbReference>
<sequence length="684" mass="69884">MAKIVGSYSNDALKGSEVTDYIWGLPGSDTIDGGGGDDFVDGGAESDTLTSSNGYDRLDGGAGDDQIVLTGTGGAVTGGSGYDGLVVDFSQSADRMVFNGASGHGYAGDPSATNRHIFFHDIEWLRLLAGSGDDRITGTAGGDRISTGAGNDVVNAGAGQDIITNTGGHDRLDGGDGNDRFVLVGTGSAVFGGAGDDTLAVDLSASAAPVVFNLENGHGIIGYGTQEERHLFIQYQDVEWIVLTTGRGSDHITGSALGDVIETAGGNDFVDAGAGDDMITDGLGANRLFGGDGRDQIVSTLYSAEIDGGAGQDWLYIKETQSTSDLTVDFAAGEASTGTVLRGIEEASLALGSGNDRVIAGDLTYLVVDAGAGNDHLEGGARRDRFDGEEGNDYIDAGAGDDMIETGAGDDVAFGGDGRDTLANDGGSDMLDGGAGDDWLQDTFPGSGTLGVASILRGGAGNDTINARYLGEVDGGEGRDLLNLNYGGLPQVTDFDATRGATHTGLAFTNVEYFNVSSGRYDDVLRGADDNDTLYSSSGNDILDGRGGDDTLRGASENDQLFGGEGADFLDGGSQDDLLSGGNGADLLKGDSGADTFLWSSETSGQAGLDHILDFVGRQGDRIAFSEEAQDATGIHSYADFLAAASDTTDGLFIAFNGSDVEGILIEHVSLSALMESDVVFGLG</sequence>
<keyword evidence="2" id="KW-0964">Secreted</keyword>
<dbReference type="GO" id="GO:0005509">
    <property type="term" value="F:calcium ion binding"/>
    <property type="evidence" value="ECO:0007669"/>
    <property type="project" value="InterPro"/>
</dbReference>
<dbReference type="InterPro" id="IPR050557">
    <property type="entry name" value="RTX_toxin/Mannuronan_C5-epim"/>
</dbReference>
<evidence type="ECO:0000256" key="1">
    <source>
        <dbReference type="ARBA" id="ARBA00004613"/>
    </source>
</evidence>
<accession>A0AAW4FRY7</accession>
<dbReference type="Pfam" id="PF00353">
    <property type="entry name" value="HemolysinCabind"/>
    <property type="match status" value="8"/>
</dbReference>
<proteinExistence type="predicted"/>
<protein>
    <submittedName>
        <fullName evidence="3">Calcium-binding protein</fullName>
    </submittedName>
</protein>
<dbReference type="PANTHER" id="PTHR38340">
    <property type="entry name" value="S-LAYER PROTEIN"/>
    <property type="match status" value="1"/>
</dbReference>
<dbReference type="PANTHER" id="PTHR38340:SF1">
    <property type="entry name" value="S-LAYER PROTEIN"/>
    <property type="match status" value="1"/>
</dbReference>
<evidence type="ECO:0000313" key="3">
    <source>
        <dbReference type="EMBL" id="MBM3094064.1"/>
    </source>
</evidence>
<comment type="caution">
    <text evidence="3">The sequence shown here is derived from an EMBL/GenBank/DDBJ whole genome shotgun (WGS) entry which is preliminary data.</text>
</comment>
<dbReference type="RefSeq" id="WP_203529005.1">
    <property type="nucleotide sequence ID" value="NZ_CP083371.1"/>
</dbReference>
<dbReference type="InterPro" id="IPR018511">
    <property type="entry name" value="Hemolysin-typ_Ca-bd_CS"/>
</dbReference>
<dbReference type="PRINTS" id="PR00313">
    <property type="entry name" value="CABNDNGRPT"/>
</dbReference>
<dbReference type="EMBL" id="WXFA01000022">
    <property type="protein sequence ID" value="MBM3094064.1"/>
    <property type="molecule type" value="Genomic_DNA"/>
</dbReference>
<gene>
    <name evidence="3" type="ORF">GFB56_25290</name>
</gene>
<dbReference type="InterPro" id="IPR011049">
    <property type="entry name" value="Serralysin-like_metalloprot_C"/>
</dbReference>
<dbReference type="AlphaFoldDB" id="A0AAW4FRY7"/>
<evidence type="ECO:0000313" key="4">
    <source>
        <dbReference type="Proteomes" id="UP000744980"/>
    </source>
</evidence>
<dbReference type="InterPro" id="IPR001343">
    <property type="entry name" value="Hemolysn_Ca-bd"/>
</dbReference>
<reference evidence="3 4" key="1">
    <citation type="submission" date="2020-01" db="EMBL/GenBank/DDBJ databases">
        <title>Draft genome assembly of Ensifer adhaerens T173.</title>
        <authorList>
            <person name="Craig J.E."/>
            <person name="Stinchcombe J.R."/>
        </authorList>
    </citation>
    <scope>NUCLEOTIDE SEQUENCE [LARGE SCALE GENOMIC DNA]</scope>
    <source>
        <strain evidence="3 4">T173</strain>
    </source>
</reference>
<dbReference type="PROSITE" id="PS00330">
    <property type="entry name" value="HEMOLYSIN_CALCIUM"/>
    <property type="match status" value="4"/>
</dbReference>